<dbReference type="Gene3D" id="3.40.190.10">
    <property type="entry name" value="Periplasmic binding protein-like II"/>
    <property type="match status" value="2"/>
</dbReference>
<accession>A0A7W6CWB2</accession>
<feature type="chain" id="PRO_5031133675" evidence="1">
    <location>
        <begin position="32"/>
        <end position="332"/>
    </location>
</feature>
<protein>
    <submittedName>
        <fullName evidence="3">NitT/TauT family transport system substrate-binding protein</fullName>
    </submittedName>
</protein>
<dbReference type="PROSITE" id="PS51318">
    <property type="entry name" value="TAT"/>
    <property type="match status" value="1"/>
</dbReference>
<dbReference type="PANTHER" id="PTHR30024:SF48">
    <property type="entry name" value="ABC TRANSPORTER SUBSTRATE-BINDING PROTEIN"/>
    <property type="match status" value="1"/>
</dbReference>
<dbReference type="Proteomes" id="UP000528964">
    <property type="component" value="Unassembled WGS sequence"/>
</dbReference>
<dbReference type="InterPro" id="IPR015168">
    <property type="entry name" value="SsuA/THI5"/>
</dbReference>
<evidence type="ECO:0000313" key="4">
    <source>
        <dbReference type="Proteomes" id="UP000528964"/>
    </source>
</evidence>
<keyword evidence="1" id="KW-0732">Signal</keyword>
<organism evidence="3 4">
    <name type="scientific">Hansschlegelia beijingensis</name>
    <dbReference type="NCBI Taxonomy" id="1133344"/>
    <lineage>
        <taxon>Bacteria</taxon>
        <taxon>Pseudomonadati</taxon>
        <taxon>Pseudomonadota</taxon>
        <taxon>Alphaproteobacteria</taxon>
        <taxon>Hyphomicrobiales</taxon>
        <taxon>Methylopilaceae</taxon>
        <taxon>Hansschlegelia</taxon>
    </lineage>
</organism>
<sequence length="332" mass="35638">MSPISLSRRAALAACAGAAAMTALRPAAASAAAPLRIVTLKFGTVNWLLDTIHGEGFDAREGVTMARTELASTQALTVSLQAGDCDLAVSDWPWAMRRRLDGEPFRFAPYSSALGAVMVGGDSGIASIADLKGKKLGVAGGPLDKSWLLLRAYAHDKVDGDIATMLEPVFGAPPLLSEQLRLGRVDGVLTYWNYAARLDAGGYRRLVDMSDVMKQLGLTPPPPLVGFVWRETLLDKAGAQVEGFFRAVAAANATLKTSDAAWERLRPSMQVTSDAEFARLRDYFRSGVPGPWTEADLKSSQKLYELLTDLGGAEFVGPNPHFDPALFWSPKV</sequence>
<proteinExistence type="predicted"/>
<evidence type="ECO:0000259" key="2">
    <source>
        <dbReference type="Pfam" id="PF09084"/>
    </source>
</evidence>
<feature type="domain" description="SsuA/THI5-like" evidence="2">
    <location>
        <begin position="56"/>
        <end position="248"/>
    </location>
</feature>
<dbReference type="RefSeq" id="WP_183394041.1">
    <property type="nucleotide sequence ID" value="NZ_JACIDR010000001.1"/>
</dbReference>
<comment type="caution">
    <text evidence="3">The sequence shown here is derived from an EMBL/GenBank/DDBJ whole genome shotgun (WGS) entry which is preliminary data.</text>
</comment>
<reference evidence="3 4" key="1">
    <citation type="submission" date="2020-08" db="EMBL/GenBank/DDBJ databases">
        <title>Genomic Encyclopedia of Type Strains, Phase IV (KMG-IV): sequencing the most valuable type-strain genomes for metagenomic binning, comparative biology and taxonomic classification.</title>
        <authorList>
            <person name="Goeker M."/>
        </authorList>
    </citation>
    <scope>NUCLEOTIDE SEQUENCE [LARGE SCALE GENOMIC DNA]</scope>
    <source>
        <strain evidence="3 4">DSM 25481</strain>
    </source>
</reference>
<name>A0A7W6CWB2_9HYPH</name>
<evidence type="ECO:0000313" key="3">
    <source>
        <dbReference type="EMBL" id="MBB3972246.1"/>
    </source>
</evidence>
<keyword evidence="4" id="KW-1185">Reference proteome</keyword>
<feature type="signal peptide" evidence="1">
    <location>
        <begin position="1"/>
        <end position="31"/>
    </location>
</feature>
<evidence type="ECO:0000256" key="1">
    <source>
        <dbReference type="SAM" id="SignalP"/>
    </source>
</evidence>
<dbReference type="AlphaFoldDB" id="A0A7W6CWB2"/>
<dbReference type="SUPFAM" id="SSF53850">
    <property type="entry name" value="Periplasmic binding protein-like II"/>
    <property type="match status" value="1"/>
</dbReference>
<gene>
    <name evidence="3" type="ORF">GGR24_000879</name>
</gene>
<dbReference type="Pfam" id="PF09084">
    <property type="entry name" value="NMT1"/>
    <property type="match status" value="1"/>
</dbReference>
<dbReference type="EMBL" id="JACIDR010000001">
    <property type="protein sequence ID" value="MBB3972246.1"/>
    <property type="molecule type" value="Genomic_DNA"/>
</dbReference>
<dbReference type="PANTHER" id="PTHR30024">
    <property type="entry name" value="ALIPHATIC SULFONATES-BINDING PROTEIN-RELATED"/>
    <property type="match status" value="1"/>
</dbReference>
<dbReference type="InterPro" id="IPR006311">
    <property type="entry name" value="TAT_signal"/>
</dbReference>